<keyword evidence="2" id="KW-1185">Reference proteome</keyword>
<sequence>MSRQIIVFSKDVKLALELALIRLLAGIATAAWQLSNPSLFKTALPGNVSKDTVIAAVSSQNIPG</sequence>
<dbReference type="Proteomes" id="UP000798488">
    <property type="component" value="Unassembled WGS sequence"/>
</dbReference>
<evidence type="ECO:0000313" key="2">
    <source>
        <dbReference type="Proteomes" id="UP000798488"/>
    </source>
</evidence>
<reference evidence="1" key="1">
    <citation type="submission" date="2016-02" db="EMBL/GenBank/DDBJ databases">
        <title>Draft Genome Sequence of Sporotomaculum syntrophicum Strain FB, a Syntrophic Benzoate Degrader.</title>
        <authorList>
            <person name="Nobu M.K."/>
            <person name="Narihiro T."/>
            <person name="Qiu Y.-L."/>
            <person name="Ohashi A."/>
            <person name="Liu W.-T."/>
            <person name="Yuji S."/>
        </authorList>
    </citation>
    <scope>NUCLEOTIDE SEQUENCE</scope>
    <source>
        <strain evidence="1">FB</strain>
    </source>
</reference>
<protein>
    <submittedName>
        <fullName evidence="1">Uncharacterized protein</fullName>
    </submittedName>
</protein>
<name>A0A9D2WN07_9FIRM</name>
<dbReference type="EMBL" id="LSRS01000008">
    <property type="protein sequence ID" value="KAF1083990.1"/>
    <property type="molecule type" value="Genomic_DNA"/>
</dbReference>
<gene>
    <name evidence="1" type="ORF">SPSYN_02902</name>
</gene>
<evidence type="ECO:0000313" key="1">
    <source>
        <dbReference type="EMBL" id="KAF1083990.1"/>
    </source>
</evidence>
<proteinExistence type="predicted"/>
<comment type="caution">
    <text evidence="1">The sequence shown here is derived from an EMBL/GenBank/DDBJ whole genome shotgun (WGS) entry which is preliminary data.</text>
</comment>
<dbReference type="AlphaFoldDB" id="A0A9D2WN07"/>
<organism evidence="1 2">
    <name type="scientific">Sporotomaculum syntrophicum</name>
    <dbReference type="NCBI Taxonomy" id="182264"/>
    <lineage>
        <taxon>Bacteria</taxon>
        <taxon>Bacillati</taxon>
        <taxon>Bacillota</taxon>
        <taxon>Clostridia</taxon>
        <taxon>Eubacteriales</taxon>
        <taxon>Desulfallaceae</taxon>
        <taxon>Sporotomaculum</taxon>
    </lineage>
</organism>
<accession>A0A9D2WN07</accession>